<feature type="compositionally biased region" description="Acidic residues" evidence="1">
    <location>
        <begin position="164"/>
        <end position="185"/>
    </location>
</feature>
<feature type="compositionally biased region" description="Basic and acidic residues" evidence="1">
    <location>
        <begin position="129"/>
        <end position="154"/>
    </location>
</feature>
<proteinExistence type="predicted"/>
<feature type="compositionally biased region" description="Basic and acidic residues" evidence="1">
    <location>
        <begin position="85"/>
        <end position="120"/>
    </location>
</feature>
<organism evidence="2 3">
    <name type="scientific">Bondarzewia mesenterica</name>
    <dbReference type="NCBI Taxonomy" id="1095465"/>
    <lineage>
        <taxon>Eukaryota</taxon>
        <taxon>Fungi</taxon>
        <taxon>Dikarya</taxon>
        <taxon>Basidiomycota</taxon>
        <taxon>Agaricomycotina</taxon>
        <taxon>Agaricomycetes</taxon>
        <taxon>Russulales</taxon>
        <taxon>Bondarzewiaceae</taxon>
        <taxon>Bondarzewia</taxon>
    </lineage>
</organism>
<feature type="compositionally biased region" description="Polar residues" evidence="1">
    <location>
        <begin position="62"/>
        <end position="73"/>
    </location>
</feature>
<feature type="region of interest" description="Disordered" evidence="1">
    <location>
        <begin position="1"/>
        <end position="185"/>
    </location>
</feature>
<protein>
    <submittedName>
        <fullName evidence="2">Uncharacterized protein</fullName>
    </submittedName>
</protein>
<accession>A0A4S4LKU1</accession>
<comment type="caution">
    <text evidence="2">The sequence shown here is derived from an EMBL/GenBank/DDBJ whole genome shotgun (WGS) entry which is preliminary data.</text>
</comment>
<evidence type="ECO:0000313" key="2">
    <source>
        <dbReference type="EMBL" id="THH12495.1"/>
    </source>
</evidence>
<name>A0A4S4LKU1_9AGAM</name>
<sequence length="185" mass="19620">MRNSTRPAAQAPSDVGSPRGSMAPAEEGKDGESGETVENVKVPERRSTRSRAALARSVQAARRTSSASDGTQTSVSVSAAVAASRSKEANGKEKDKAEVDVEMGERRPANDGTAEAKDADVVMVVREQNVGKDEDNQAKEVEESDQSLKDEAEKLLPVPSEPPVAEDDQKEEGEISEEGELPSKS</sequence>
<evidence type="ECO:0000256" key="1">
    <source>
        <dbReference type="SAM" id="MobiDB-lite"/>
    </source>
</evidence>
<gene>
    <name evidence="2" type="ORF">EW146_g7641</name>
</gene>
<dbReference type="AlphaFoldDB" id="A0A4S4LKU1"/>
<evidence type="ECO:0000313" key="3">
    <source>
        <dbReference type="Proteomes" id="UP000310158"/>
    </source>
</evidence>
<dbReference type="EMBL" id="SGPL01000456">
    <property type="protein sequence ID" value="THH12495.1"/>
    <property type="molecule type" value="Genomic_DNA"/>
</dbReference>
<feature type="compositionally biased region" description="Low complexity" evidence="1">
    <location>
        <begin position="74"/>
        <end position="84"/>
    </location>
</feature>
<keyword evidence="3" id="KW-1185">Reference proteome</keyword>
<dbReference type="Proteomes" id="UP000310158">
    <property type="component" value="Unassembled WGS sequence"/>
</dbReference>
<reference evidence="2 3" key="1">
    <citation type="submission" date="2019-02" db="EMBL/GenBank/DDBJ databases">
        <title>Genome sequencing of the rare red list fungi Bondarzewia mesenterica.</title>
        <authorList>
            <person name="Buettner E."/>
            <person name="Kellner H."/>
        </authorList>
    </citation>
    <scope>NUCLEOTIDE SEQUENCE [LARGE SCALE GENOMIC DNA]</scope>
    <source>
        <strain evidence="2 3">DSM 108281</strain>
    </source>
</reference>